<evidence type="ECO:0000256" key="6">
    <source>
        <dbReference type="ARBA" id="ARBA00023288"/>
    </source>
</evidence>
<evidence type="ECO:0000256" key="2">
    <source>
        <dbReference type="ARBA" id="ARBA00022707"/>
    </source>
</evidence>
<dbReference type="InterPro" id="IPR002048">
    <property type="entry name" value="EF_hand_dom"/>
</dbReference>
<accession>A0A0V0QFG1</accession>
<evidence type="ECO:0000256" key="4">
    <source>
        <dbReference type="ARBA" id="ARBA00022737"/>
    </source>
</evidence>
<evidence type="ECO:0000256" key="7">
    <source>
        <dbReference type="SAM" id="MobiDB-lite"/>
    </source>
</evidence>
<keyword evidence="5" id="KW-0106">Calcium</keyword>
<dbReference type="InterPro" id="IPR011992">
    <property type="entry name" value="EF-hand-dom_pair"/>
</dbReference>
<dbReference type="GO" id="GO:0005509">
    <property type="term" value="F:calcium ion binding"/>
    <property type="evidence" value="ECO:0007669"/>
    <property type="project" value="InterPro"/>
</dbReference>
<keyword evidence="6" id="KW-0449">Lipoprotein</keyword>
<dbReference type="InParanoid" id="A0A0V0QFG1"/>
<dbReference type="OMA" id="RSTANQH"/>
<reference evidence="9 10" key="1">
    <citation type="journal article" date="2015" name="Sci. Rep.">
        <title>Genome of the facultative scuticociliatosis pathogen Pseudocohnilembus persalinus provides insight into its virulence through horizontal gene transfer.</title>
        <authorList>
            <person name="Xiong J."/>
            <person name="Wang G."/>
            <person name="Cheng J."/>
            <person name="Tian M."/>
            <person name="Pan X."/>
            <person name="Warren A."/>
            <person name="Jiang C."/>
            <person name="Yuan D."/>
            <person name="Miao W."/>
        </authorList>
    </citation>
    <scope>NUCLEOTIDE SEQUENCE [LARGE SCALE GENOMIC DNA]</scope>
    <source>
        <strain evidence="9">36N120E</strain>
    </source>
</reference>
<protein>
    <recommendedName>
        <fullName evidence="8">EF-hand domain-containing protein</fullName>
    </recommendedName>
</protein>
<evidence type="ECO:0000259" key="8">
    <source>
        <dbReference type="PROSITE" id="PS50222"/>
    </source>
</evidence>
<feature type="domain" description="EF-hand" evidence="8">
    <location>
        <begin position="291"/>
        <end position="326"/>
    </location>
</feature>
<name>A0A0V0QFG1_PSEPJ</name>
<comment type="similarity">
    <text evidence="1">Belongs to the recoverin family.</text>
</comment>
<dbReference type="Gene3D" id="1.10.238.10">
    <property type="entry name" value="EF-hand"/>
    <property type="match status" value="1"/>
</dbReference>
<dbReference type="Proteomes" id="UP000054937">
    <property type="component" value="Unassembled WGS sequence"/>
</dbReference>
<dbReference type="OrthoDB" id="286860at2759"/>
<evidence type="ECO:0000256" key="1">
    <source>
        <dbReference type="ARBA" id="ARBA00006049"/>
    </source>
</evidence>
<dbReference type="PROSITE" id="PS50222">
    <property type="entry name" value="EF_HAND_2"/>
    <property type="match status" value="2"/>
</dbReference>
<dbReference type="SUPFAM" id="SSF47473">
    <property type="entry name" value="EF-hand"/>
    <property type="match status" value="1"/>
</dbReference>
<evidence type="ECO:0000256" key="3">
    <source>
        <dbReference type="ARBA" id="ARBA00022723"/>
    </source>
</evidence>
<dbReference type="InterPro" id="IPR018247">
    <property type="entry name" value="EF_Hand_1_Ca_BS"/>
</dbReference>
<dbReference type="PROSITE" id="PS00018">
    <property type="entry name" value="EF_HAND_1"/>
    <property type="match status" value="1"/>
</dbReference>
<gene>
    <name evidence="9" type="ORF">PPERSA_09553</name>
</gene>
<dbReference type="PANTHER" id="PTHR23055">
    <property type="entry name" value="CALCIUM BINDING PROTEINS"/>
    <property type="match status" value="1"/>
</dbReference>
<evidence type="ECO:0000313" key="10">
    <source>
        <dbReference type="Proteomes" id="UP000054937"/>
    </source>
</evidence>
<dbReference type="PANTHER" id="PTHR23055:SF178">
    <property type="entry name" value="NEUROCALCIN HOMOLOG"/>
    <property type="match status" value="1"/>
</dbReference>
<proteinExistence type="inferred from homology"/>
<dbReference type="InterPro" id="IPR028846">
    <property type="entry name" value="Recoverin"/>
</dbReference>
<feature type="domain" description="EF-hand" evidence="8">
    <location>
        <begin position="214"/>
        <end position="249"/>
    </location>
</feature>
<evidence type="ECO:0000256" key="5">
    <source>
        <dbReference type="ARBA" id="ARBA00022837"/>
    </source>
</evidence>
<evidence type="ECO:0000313" key="9">
    <source>
        <dbReference type="EMBL" id="KRX00947.1"/>
    </source>
</evidence>
<keyword evidence="4" id="KW-0677">Repeat</keyword>
<keyword evidence="3" id="KW-0479">Metal-binding</keyword>
<keyword evidence="10" id="KW-1185">Reference proteome</keyword>
<dbReference type="AlphaFoldDB" id="A0A0V0QFG1"/>
<dbReference type="SMART" id="SM00054">
    <property type="entry name" value="EFh"/>
    <property type="match status" value="2"/>
</dbReference>
<feature type="region of interest" description="Disordered" evidence="7">
    <location>
        <begin position="1"/>
        <end position="21"/>
    </location>
</feature>
<comment type="caution">
    <text evidence="9">The sequence shown here is derived from an EMBL/GenBank/DDBJ whole genome shotgun (WGS) entry which is preliminary data.</text>
</comment>
<organism evidence="9 10">
    <name type="scientific">Pseudocohnilembus persalinus</name>
    <name type="common">Ciliate</name>
    <dbReference type="NCBI Taxonomy" id="266149"/>
    <lineage>
        <taxon>Eukaryota</taxon>
        <taxon>Sar</taxon>
        <taxon>Alveolata</taxon>
        <taxon>Ciliophora</taxon>
        <taxon>Intramacronucleata</taxon>
        <taxon>Oligohymenophorea</taxon>
        <taxon>Scuticociliatia</taxon>
        <taxon>Philasterida</taxon>
        <taxon>Pseudocohnilembidae</taxon>
        <taxon>Pseudocohnilembus</taxon>
    </lineage>
</organism>
<dbReference type="EMBL" id="LDAU01000180">
    <property type="protein sequence ID" value="KRX00947.1"/>
    <property type="molecule type" value="Genomic_DNA"/>
</dbReference>
<keyword evidence="2" id="KW-0519">Myristate</keyword>
<sequence length="398" mass="46733">MHESVQSKNKKLQQESHSIMPSLQNIKRAKSAMNFKKQKNNIYTRMLAEQKVKASKQDKNLKDKMTFDEILTSEVDKDMAKYKYKNENYLKYLEKEKEYGFIFDKKKQNPLKYSSKSKINTTALPVPRGTVSIMLNVDKKDYGFNLENFKKKIPQKSKFKMKWKTIQWLLNNKKEAIRQLSSNKQLMLKYARAKKDGMNRQEFGELLSYVGLGADNNLADKLFYIFDNDNSLTVDYKELIIGLETFKKSDIEDKIQSFIEICDDEGNDCITQDQLYQVFKQNLFNYDDKVKLKEQVRLIFKEADLNGDKVLSKEELQKAVNENSILLGLLKESIKSIQRVDQIIENDLEEPFHSWKFEKKKNYKTALKGAINNNEENKNKQILTENYSDNDSIVDENN</sequence>